<dbReference type="Proteomes" id="UP000198694">
    <property type="component" value="Unassembled WGS sequence"/>
</dbReference>
<keyword evidence="1" id="KW-1133">Transmembrane helix</keyword>
<reference evidence="2 3" key="1">
    <citation type="submission" date="2016-10" db="EMBL/GenBank/DDBJ databases">
        <authorList>
            <person name="de Groot N.N."/>
        </authorList>
    </citation>
    <scope>NUCLEOTIDE SEQUENCE [LARGE SCALE GENOMIC DNA]</scope>
    <source>
        <strain evidence="2 3">CGMCC 1.6502</strain>
    </source>
</reference>
<gene>
    <name evidence="2" type="ORF">SAMN05216243_0862</name>
</gene>
<sequence length="109" mass="12559">MLSKVSKVWGQIKIIISVTLVFSMFYLENEDTKGIFLLSAGILFIVFGLISFSKNKKEETIKIDEGIFDLVIGAFFITYSIFQNIIIFILYVIVFILIIVFLSYGKRDR</sequence>
<keyword evidence="1" id="KW-0812">Transmembrane</keyword>
<dbReference type="RefSeq" id="WP_093211373.1">
    <property type="nucleotide sequence ID" value="NZ_FNFL01000001.1"/>
</dbReference>
<keyword evidence="3" id="KW-1185">Reference proteome</keyword>
<feature type="transmembrane region" description="Helical" evidence="1">
    <location>
        <begin position="12"/>
        <end position="28"/>
    </location>
</feature>
<organism evidence="2 3">
    <name type="scientific">Sediminibacillus albus</name>
    <dbReference type="NCBI Taxonomy" id="407036"/>
    <lineage>
        <taxon>Bacteria</taxon>
        <taxon>Bacillati</taxon>
        <taxon>Bacillota</taxon>
        <taxon>Bacilli</taxon>
        <taxon>Bacillales</taxon>
        <taxon>Bacillaceae</taxon>
        <taxon>Sediminibacillus</taxon>
    </lineage>
</organism>
<dbReference type="AlphaFoldDB" id="A0A1G8WL68"/>
<proteinExistence type="predicted"/>
<evidence type="ECO:0000313" key="2">
    <source>
        <dbReference type="EMBL" id="SDJ78867.1"/>
    </source>
</evidence>
<accession>A0A1G8WL68</accession>
<feature type="transmembrane region" description="Helical" evidence="1">
    <location>
        <begin position="88"/>
        <end position="105"/>
    </location>
</feature>
<feature type="transmembrane region" description="Helical" evidence="1">
    <location>
        <begin position="34"/>
        <end position="53"/>
    </location>
</feature>
<dbReference type="STRING" id="407036.SAMN05216243_0862"/>
<evidence type="ECO:0000313" key="3">
    <source>
        <dbReference type="Proteomes" id="UP000198694"/>
    </source>
</evidence>
<keyword evidence="1" id="KW-0472">Membrane</keyword>
<protein>
    <submittedName>
        <fullName evidence="2">Uncharacterized protein</fullName>
    </submittedName>
</protein>
<dbReference type="OrthoDB" id="9848642at2"/>
<name>A0A1G8WL68_9BACI</name>
<dbReference type="EMBL" id="FNFL01000001">
    <property type="protein sequence ID" value="SDJ78867.1"/>
    <property type="molecule type" value="Genomic_DNA"/>
</dbReference>
<evidence type="ECO:0000256" key="1">
    <source>
        <dbReference type="SAM" id="Phobius"/>
    </source>
</evidence>